<evidence type="ECO:0000256" key="3">
    <source>
        <dbReference type="ARBA" id="ARBA00023163"/>
    </source>
</evidence>
<dbReference type="EMBL" id="JALPRY010000036">
    <property type="protein sequence ID" value="MCK8782668.1"/>
    <property type="molecule type" value="Genomic_DNA"/>
</dbReference>
<dbReference type="SUPFAM" id="SSF46785">
    <property type="entry name" value="Winged helix' DNA-binding domain"/>
    <property type="match status" value="1"/>
</dbReference>
<evidence type="ECO:0000256" key="4">
    <source>
        <dbReference type="SAM" id="MobiDB-lite"/>
    </source>
</evidence>
<dbReference type="InterPro" id="IPR018490">
    <property type="entry name" value="cNMP-bd_dom_sf"/>
</dbReference>
<dbReference type="RefSeq" id="WP_248684932.1">
    <property type="nucleotide sequence ID" value="NZ_JALPRY010000036.1"/>
</dbReference>
<accession>A0ABT0IXQ7</accession>
<evidence type="ECO:0000313" key="7">
    <source>
        <dbReference type="Proteomes" id="UP001202827"/>
    </source>
</evidence>
<organism evidence="6 7">
    <name type="scientific">Neorhizobium turbinariae</name>
    <dbReference type="NCBI Taxonomy" id="2937795"/>
    <lineage>
        <taxon>Bacteria</taxon>
        <taxon>Pseudomonadati</taxon>
        <taxon>Pseudomonadota</taxon>
        <taxon>Alphaproteobacteria</taxon>
        <taxon>Hyphomicrobiales</taxon>
        <taxon>Rhizobiaceae</taxon>
        <taxon>Rhizobium/Agrobacterium group</taxon>
        <taxon>Neorhizobium</taxon>
    </lineage>
</organism>
<protein>
    <submittedName>
        <fullName evidence="6">Crp/Fnr family transcriptional regulator</fullName>
    </submittedName>
</protein>
<dbReference type="Gene3D" id="2.60.120.10">
    <property type="entry name" value="Jelly Rolls"/>
    <property type="match status" value="1"/>
</dbReference>
<dbReference type="Proteomes" id="UP001202827">
    <property type="component" value="Unassembled WGS sequence"/>
</dbReference>
<feature type="domain" description="Cyclic nucleotide-binding" evidence="5">
    <location>
        <begin position="31"/>
        <end position="149"/>
    </location>
</feature>
<name>A0ABT0IXQ7_9HYPH</name>
<dbReference type="InterPro" id="IPR036390">
    <property type="entry name" value="WH_DNA-bd_sf"/>
</dbReference>
<gene>
    <name evidence="6" type="ORF">M0654_22120</name>
</gene>
<dbReference type="InterPro" id="IPR014710">
    <property type="entry name" value="RmlC-like_jellyroll"/>
</dbReference>
<sequence>MLELEANPYLHVGAERRQLERAVVEREYRNVLLKIGRDCISCIEPHLERVELKKLQMLAHPGEPLAHVYFPEESLASVASHIDEKRDVELGLIGREGMTGEAIVLGDDRSPFAIRAQMAGLAWRLDAPLLKAAVEENSQLRSLLLRYVRAQQLQVASTAASNVRGRTYERLARWLLMGFDRIDGDCFRCTHDALAYMVASRRPSVTDAFHLLEEKGAIRSLRNVVVIRNLEKLQDIAGSSYGLAEREYARLLGTDFRDHNKRYTNEVPPELFTEDVPHDEGEQPPAPA</sequence>
<evidence type="ECO:0000259" key="5">
    <source>
        <dbReference type="SMART" id="SM00100"/>
    </source>
</evidence>
<dbReference type="InterPro" id="IPR012318">
    <property type="entry name" value="HTH_CRP"/>
</dbReference>
<evidence type="ECO:0000256" key="1">
    <source>
        <dbReference type="ARBA" id="ARBA00023015"/>
    </source>
</evidence>
<feature type="region of interest" description="Disordered" evidence="4">
    <location>
        <begin position="267"/>
        <end position="288"/>
    </location>
</feature>
<dbReference type="CDD" id="cd00038">
    <property type="entry name" value="CAP_ED"/>
    <property type="match status" value="1"/>
</dbReference>
<comment type="caution">
    <text evidence="6">The sequence shown here is derived from an EMBL/GenBank/DDBJ whole genome shotgun (WGS) entry which is preliminary data.</text>
</comment>
<keyword evidence="3" id="KW-0804">Transcription</keyword>
<keyword evidence="2" id="KW-0238">DNA-binding</keyword>
<keyword evidence="7" id="KW-1185">Reference proteome</keyword>
<dbReference type="InterPro" id="IPR036388">
    <property type="entry name" value="WH-like_DNA-bd_sf"/>
</dbReference>
<dbReference type="InterPro" id="IPR000595">
    <property type="entry name" value="cNMP-bd_dom"/>
</dbReference>
<evidence type="ECO:0000256" key="2">
    <source>
        <dbReference type="ARBA" id="ARBA00023125"/>
    </source>
</evidence>
<dbReference type="SMART" id="SM00100">
    <property type="entry name" value="cNMP"/>
    <property type="match status" value="1"/>
</dbReference>
<reference evidence="6 7" key="1">
    <citation type="submission" date="2022-04" db="EMBL/GenBank/DDBJ databases">
        <title>Rhizobium coralii sp. nov., isolated from coral Turbinaria peltata.</title>
        <authorList>
            <person name="Sun H."/>
        </authorList>
    </citation>
    <scope>NUCLEOTIDE SEQUENCE [LARGE SCALE GENOMIC DNA]</scope>
    <source>
        <strain evidence="6 7">NTR19</strain>
    </source>
</reference>
<dbReference type="Pfam" id="PF00027">
    <property type="entry name" value="cNMP_binding"/>
    <property type="match status" value="1"/>
</dbReference>
<dbReference type="SUPFAM" id="SSF51206">
    <property type="entry name" value="cAMP-binding domain-like"/>
    <property type="match status" value="1"/>
</dbReference>
<dbReference type="Pfam" id="PF13545">
    <property type="entry name" value="HTH_Crp_2"/>
    <property type="match status" value="1"/>
</dbReference>
<proteinExistence type="predicted"/>
<keyword evidence="1" id="KW-0805">Transcription regulation</keyword>
<dbReference type="Gene3D" id="1.10.10.10">
    <property type="entry name" value="Winged helix-like DNA-binding domain superfamily/Winged helix DNA-binding domain"/>
    <property type="match status" value="1"/>
</dbReference>
<evidence type="ECO:0000313" key="6">
    <source>
        <dbReference type="EMBL" id="MCK8782668.1"/>
    </source>
</evidence>